<feature type="binding site" evidence="7">
    <location>
        <begin position="27"/>
        <end position="32"/>
    </location>
    <ligand>
        <name>ATP</name>
        <dbReference type="ChEBI" id="CHEBI:30616"/>
    </ligand>
</feature>
<dbReference type="PROSITE" id="PS00113">
    <property type="entry name" value="ADENYLATE_KINASE"/>
    <property type="match status" value="1"/>
</dbReference>
<dbReference type="Proteomes" id="UP000823872">
    <property type="component" value="Chromosome C1"/>
</dbReference>
<keyword evidence="5 7" id="KW-0496">Mitochondrion</keyword>
<feature type="binding site" evidence="7">
    <location>
        <position position="177"/>
    </location>
    <ligand>
        <name>AMP</name>
        <dbReference type="ChEBI" id="CHEBI:456215"/>
    </ligand>
</feature>
<comment type="subcellular location">
    <subcellularLocation>
        <location evidence="7">Mitochondrion intermembrane space</location>
    </subcellularLocation>
</comment>
<dbReference type="Gene3D" id="3.40.50.300">
    <property type="entry name" value="P-loop containing nucleotide triphosphate hydrolases"/>
    <property type="match status" value="1"/>
</dbReference>
<dbReference type="InterPro" id="IPR000850">
    <property type="entry name" value="Adenylat/UMP-CMP_kin"/>
</dbReference>
<dbReference type="PANTHER" id="PTHR23359">
    <property type="entry name" value="NUCLEOTIDE KINASE"/>
    <property type="match status" value="1"/>
</dbReference>
<feature type="binding site" evidence="7">
    <location>
        <position position="53"/>
    </location>
    <ligand>
        <name>AMP</name>
        <dbReference type="ChEBI" id="CHEBI:456215"/>
    </ligand>
</feature>
<dbReference type="InterPro" id="IPR033690">
    <property type="entry name" value="Adenylat_kinase_CS"/>
</dbReference>
<accession>A0ABI8AP21</accession>
<dbReference type="NCBIfam" id="NF001381">
    <property type="entry name" value="PRK00279.1-3"/>
    <property type="match status" value="1"/>
</dbReference>
<keyword evidence="2 7" id="KW-0547">Nucleotide-binding</keyword>
<sequence>MAPNVPAAEPAPECPKGIRAVLLGPPGAGKGTQAPKLAENFCVCHLATGDMLRAMVASGSELGKKLKATMDAGKLVSDEMVVELIEKNLETPQCKNGFLLDGFPRTVRQAEMLDSLMEKRKEKLDSVVEFSIPDSLLIRRITGRLIHPLSGRSYHEEFNPPKEPMKDDITGEPLVRRSDDNEKALKIRLEAYHTQTTPLVEYYSKRGIHSTIDATQTPDVVFASILAAFSKATYCLLNIQAGHLRTASSLPKERPGLVTEGQARLHHCSSPRGVIPALRCWAEGRGGQGEDGEGRVVRAQKE</sequence>
<dbReference type="InterPro" id="IPR007862">
    <property type="entry name" value="Adenylate_kinase_lid-dom"/>
</dbReference>
<dbReference type="HAMAP" id="MF_03168">
    <property type="entry name" value="Adenylate_kinase_AK2"/>
    <property type="match status" value="1"/>
</dbReference>
<evidence type="ECO:0000256" key="5">
    <source>
        <dbReference type="ARBA" id="ARBA00023128"/>
    </source>
</evidence>
<evidence type="ECO:0000256" key="3">
    <source>
        <dbReference type="ARBA" id="ARBA00022777"/>
    </source>
</evidence>
<dbReference type="GeneTree" id="ENSGT00940000154576"/>
<dbReference type="PRINTS" id="PR00094">
    <property type="entry name" value="ADENYLTKNASE"/>
</dbReference>
<keyword evidence="1 7" id="KW-0808">Transferase</keyword>
<comment type="subunit">
    <text evidence="7">Monomer.</text>
</comment>
<feature type="region of interest" description="NMPbind" evidence="7">
    <location>
        <begin position="47"/>
        <end position="76"/>
    </location>
</feature>
<dbReference type="Pfam" id="PF00406">
    <property type="entry name" value="ADK"/>
    <property type="match status" value="1"/>
</dbReference>
<protein>
    <recommendedName>
        <fullName evidence="7">Adenylate kinase 2, mitochondrial</fullName>
        <shortName evidence="7">AK 2</shortName>
        <ecNumber evidence="7">2.7.4.3</ecNumber>
    </recommendedName>
    <alternativeName>
        <fullName evidence="7">ATP-AMP transphosphorylase 2</fullName>
    </alternativeName>
    <alternativeName>
        <fullName evidence="7">ATP:AMP phosphotransferase</fullName>
    </alternativeName>
    <alternativeName>
        <fullName evidence="7">Adenylate monophosphate kinase</fullName>
    </alternativeName>
</protein>
<dbReference type="CDD" id="cd01428">
    <property type="entry name" value="ADK"/>
    <property type="match status" value="1"/>
</dbReference>
<feature type="binding site" evidence="7">
    <location>
        <position position="48"/>
    </location>
    <ligand>
        <name>AMP</name>
        <dbReference type="ChEBI" id="CHEBI:456215"/>
    </ligand>
</feature>
<reference evidence="9 10" key="1">
    <citation type="submission" date="2021-02" db="EMBL/GenBank/DDBJ databases">
        <title>Safari Cat Assemblies.</title>
        <authorList>
            <person name="Bredemeyer K.R."/>
            <person name="Murphy W.J."/>
        </authorList>
    </citation>
    <scope>NUCLEOTIDE SEQUENCE [LARGE SCALE GENOMIC DNA]</scope>
</reference>
<feature type="binding site" evidence="7">
    <location>
        <begin position="153"/>
        <end position="154"/>
    </location>
    <ligand>
        <name>ATP</name>
        <dbReference type="ChEBI" id="CHEBI:30616"/>
    </ligand>
</feature>
<name>A0ABI8AP21_FELCA</name>
<feature type="initiator methionine" description="Removed" evidence="7">
    <location>
        <position position="1"/>
    </location>
</feature>
<comment type="domain">
    <text evidence="7">Consists of three domains, a large central CORE domain and two small peripheral domains, NMPbind and LID, which undergo movements during catalysis. The LID domain closes over the site of phosphoryl transfer upon ATP binding. Assembling and dissambling the active center during each catalytic cycle provides an effective means to prevent ATP hydrolysis.</text>
</comment>
<comment type="similarity">
    <text evidence="7">Belongs to the adenylate kinase family. AK2 subfamily.</text>
</comment>
<feature type="binding site" evidence="7">
    <location>
        <position position="188"/>
    </location>
    <ligand>
        <name>AMP</name>
        <dbReference type="ChEBI" id="CHEBI:456215"/>
    </ligand>
</feature>
<dbReference type="NCBIfam" id="TIGR01351">
    <property type="entry name" value="adk"/>
    <property type="match status" value="1"/>
</dbReference>
<evidence type="ECO:0000313" key="10">
    <source>
        <dbReference type="Proteomes" id="UP000823872"/>
    </source>
</evidence>
<dbReference type="InterPro" id="IPR027417">
    <property type="entry name" value="P-loop_NTPase"/>
</dbReference>
<dbReference type="SUPFAM" id="SSF52540">
    <property type="entry name" value="P-loop containing nucleoside triphosphate hydrolases"/>
    <property type="match status" value="1"/>
</dbReference>
<feature type="binding site" evidence="7">
    <location>
        <begin position="102"/>
        <end position="105"/>
    </location>
    <ligand>
        <name>AMP</name>
        <dbReference type="ChEBI" id="CHEBI:456215"/>
    </ligand>
</feature>
<dbReference type="InterPro" id="IPR006259">
    <property type="entry name" value="Adenyl_kin_sub"/>
</dbReference>
<comment type="catalytic activity">
    <reaction evidence="7">
        <text>AMP + ATP = 2 ADP</text>
        <dbReference type="Rhea" id="RHEA:12973"/>
        <dbReference type="ChEBI" id="CHEBI:30616"/>
        <dbReference type="ChEBI" id="CHEBI:456215"/>
        <dbReference type="ChEBI" id="CHEBI:456216"/>
        <dbReference type="EC" id="2.7.4.3"/>
    </reaction>
</comment>
<keyword evidence="3 7" id="KW-0418">Kinase</keyword>
<evidence type="ECO:0000256" key="4">
    <source>
        <dbReference type="ARBA" id="ARBA00022840"/>
    </source>
</evidence>
<evidence type="ECO:0000313" key="9">
    <source>
        <dbReference type="Ensembl" id="ENSFCTP00005060896.1"/>
    </source>
</evidence>
<comment type="catalytic activity">
    <reaction evidence="6">
        <text>GTP + AMP = GDP + ADP</text>
        <dbReference type="Rhea" id="RHEA:29863"/>
        <dbReference type="ChEBI" id="CHEBI:37565"/>
        <dbReference type="ChEBI" id="CHEBI:58189"/>
        <dbReference type="ChEBI" id="CHEBI:456215"/>
        <dbReference type="ChEBI" id="CHEBI:456216"/>
    </reaction>
</comment>
<dbReference type="EC" id="2.7.4.3" evidence="7"/>
<evidence type="ECO:0000256" key="7">
    <source>
        <dbReference type="HAMAP-Rule" id="MF_03168"/>
    </source>
</evidence>
<keyword evidence="4 7" id="KW-0067">ATP-binding</keyword>
<evidence type="ECO:0000256" key="6">
    <source>
        <dbReference type="ARBA" id="ARBA00048191"/>
    </source>
</evidence>
<evidence type="ECO:0000256" key="1">
    <source>
        <dbReference type="ARBA" id="ARBA00022679"/>
    </source>
</evidence>
<dbReference type="Ensembl" id="ENSFCTT00005091065.1">
    <property type="protein sequence ID" value="ENSFCTP00005060896.1"/>
    <property type="gene ID" value="ENSFCTG00005032998.1"/>
</dbReference>
<gene>
    <name evidence="7 9" type="primary">AK2</name>
</gene>
<evidence type="ECO:0000256" key="2">
    <source>
        <dbReference type="ARBA" id="ARBA00022741"/>
    </source>
</evidence>
<feature type="domain" description="Adenylate kinase active site lid" evidence="8">
    <location>
        <begin position="144"/>
        <end position="179"/>
    </location>
</feature>
<dbReference type="NCBIfam" id="NF011100">
    <property type="entry name" value="PRK14527.1"/>
    <property type="match status" value="1"/>
</dbReference>
<evidence type="ECO:0000259" key="8">
    <source>
        <dbReference type="Pfam" id="PF05191"/>
    </source>
</evidence>
<feature type="binding site" evidence="7">
    <location>
        <position position="109"/>
    </location>
    <ligand>
        <name>AMP</name>
        <dbReference type="ChEBI" id="CHEBI:456215"/>
    </ligand>
</feature>
<feature type="region of interest" description="LID" evidence="7">
    <location>
        <begin position="143"/>
        <end position="180"/>
    </location>
</feature>
<feature type="binding site" evidence="7">
    <location>
        <position position="144"/>
    </location>
    <ligand>
        <name>ATP</name>
        <dbReference type="ChEBI" id="CHEBI:30616"/>
    </ligand>
</feature>
<dbReference type="InterPro" id="IPR028587">
    <property type="entry name" value="AK2"/>
</dbReference>
<feature type="disulfide bond" evidence="7">
    <location>
        <begin position="44"/>
        <end position="94"/>
    </location>
</feature>
<comment type="function">
    <text evidence="7">Catalyzes the reversible transfer of the terminal phosphate group between ATP and AMP. Plays an important role in cellular energy homeostasis and in adenine nucleotide metabolism. Adenylate kinase activity is critical for regulation of the phosphate utilization and the AMP de novo biosynthesis pathways. Plays a key role in hematopoiesis.</text>
</comment>
<proteinExistence type="inferred from homology"/>
<feature type="binding site" evidence="7">
    <location>
        <begin position="74"/>
        <end position="76"/>
    </location>
    <ligand>
        <name>AMP</name>
        <dbReference type="ChEBI" id="CHEBI:456215"/>
    </ligand>
</feature>
<reference evidence="9" key="2">
    <citation type="submission" date="2025-08" db="UniProtKB">
        <authorList>
            <consortium name="Ensembl"/>
        </authorList>
    </citation>
    <scope>IDENTIFICATION</scope>
    <source>
        <strain evidence="9">breed Abyssinian</strain>
    </source>
</reference>
<keyword evidence="10" id="KW-1185">Reference proteome</keyword>
<feature type="binding site" evidence="7">
    <location>
        <position position="216"/>
    </location>
    <ligand>
        <name>ATP</name>
        <dbReference type="ChEBI" id="CHEBI:30616"/>
    </ligand>
</feature>
<reference evidence="9" key="3">
    <citation type="submission" date="2025-09" db="UniProtKB">
        <authorList>
            <consortium name="Ensembl"/>
        </authorList>
    </citation>
    <scope>IDENTIFICATION</scope>
    <source>
        <strain evidence="9">breed Abyssinian</strain>
    </source>
</reference>
<organism evidence="9 10">
    <name type="scientific">Felis catus</name>
    <name type="common">Cat</name>
    <name type="synonym">Felis silvestris catus</name>
    <dbReference type="NCBI Taxonomy" id="9685"/>
    <lineage>
        <taxon>Eukaryota</taxon>
        <taxon>Metazoa</taxon>
        <taxon>Chordata</taxon>
        <taxon>Craniata</taxon>
        <taxon>Vertebrata</taxon>
        <taxon>Euteleostomi</taxon>
        <taxon>Mammalia</taxon>
        <taxon>Eutheria</taxon>
        <taxon>Laurasiatheria</taxon>
        <taxon>Carnivora</taxon>
        <taxon>Feliformia</taxon>
        <taxon>Felidae</taxon>
        <taxon>Felinae</taxon>
        <taxon>Felis</taxon>
    </lineage>
</organism>
<dbReference type="HAMAP" id="MF_00235">
    <property type="entry name" value="Adenylate_kinase_Adk"/>
    <property type="match status" value="1"/>
</dbReference>
<keyword evidence="7" id="KW-1015">Disulfide bond</keyword>
<dbReference type="Pfam" id="PF05191">
    <property type="entry name" value="ADK_lid"/>
    <property type="match status" value="1"/>
</dbReference>